<evidence type="ECO:0000259" key="20">
    <source>
        <dbReference type="PROSITE" id="PS50873"/>
    </source>
</evidence>
<feature type="binding site" evidence="16">
    <location>
        <position position="247"/>
    </location>
    <ligand>
        <name>Ca(2+)</name>
        <dbReference type="ChEBI" id="CHEBI:29108"/>
        <label>2</label>
    </ligand>
</feature>
<dbReference type="FunFam" id="1.10.520.10:FF:000009">
    <property type="entry name" value="Peroxidase"/>
    <property type="match status" value="1"/>
</dbReference>
<evidence type="ECO:0000256" key="18">
    <source>
        <dbReference type="PIRSR" id="PIRSR600823-5"/>
    </source>
</evidence>
<evidence type="ECO:0000256" key="6">
    <source>
        <dbReference type="ARBA" id="ARBA00022617"/>
    </source>
</evidence>
<dbReference type="GO" id="GO:0006979">
    <property type="term" value="P:response to oxidative stress"/>
    <property type="evidence" value="ECO:0007669"/>
    <property type="project" value="UniProtKB-UniRule"/>
</dbReference>
<feature type="disulfide bond" evidence="18">
    <location>
        <begin position="70"/>
        <end position="75"/>
    </location>
</feature>
<evidence type="ECO:0000256" key="19">
    <source>
        <dbReference type="RuleBase" id="RU362060"/>
    </source>
</evidence>
<feature type="disulfide bond" evidence="18">
    <location>
        <begin position="202"/>
        <end position="234"/>
    </location>
</feature>
<dbReference type="PANTHER" id="PTHR31388:SF270">
    <property type="entry name" value="PEROXIDASE 22-RELATED"/>
    <property type="match status" value="1"/>
</dbReference>
<reference evidence="21 22" key="1">
    <citation type="submission" date="2024-08" db="EMBL/GenBank/DDBJ databases">
        <title>Insights into the chromosomal genome structure of Flemingia macrophylla.</title>
        <authorList>
            <person name="Ding Y."/>
            <person name="Zhao Y."/>
            <person name="Bi W."/>
            <person name="Wu M."/>
            <person name="Zhao G."/>
            <person name="Gong Y."/>
            <person name="Li W."/>
            <person name="Zhang P."/>
        </authorList>
    </citation>
    <scope>NUCLEOTIDE SEQUENCE [LARGE SCALE GENOMIC DNA]</scope>
    <source>
        <strain evidence="21">DYQJB</strain>
        <tissue evidence="21">Leaf</tissue>
    </source>
</reference>
<feature type="binding site" evidence="16">
    <location>
        <position position="90"/>
    </location>
    <ligand>
        <name>Ca(2+)</name>
        <dbReference type="ChEBI" id="CHEBI:29108"/>
        <label>1</label>
    </ligand>
</feature>
<dbReference type="GO" id="GO:0046872">
    <property type="term" value="F:metal ion binding"/>
    <property type="evidence" value="ECO:0007669"/>
    <property type="project" value="UniProtKB-UniRule"/>
</dbReference>
<feature type="binding site" evidence="16">
    <location>
        <position position="76"/>
    </location>
    <ligand>
        <name>Ca(2+)</name>
        <dbReference type="ChEBI" id="CHEBI:29108"/>
        <label>1</label>
    </ligand>
</feature>
<dbReference type="InterPro" id="IPR019794">
    <property type="entry name" value="Peroxidases_AS"/>
</dbReference>
<dbReference type="GO" id="GO:0042744">
    <property type="term" value="P:hydrogen peroxide catabolic process"/>
    <property type="evidence" value="ECO:0007669"/>
    <property type="project" value="UniProtKB-KW"/>
</dbReference>
<organism evidence="21 22">
    <name type="scientific">Flemingia macrophylla</name>
    <dbReference type="NCBI Taxonomy" id="520843"/>
    <lineage>
        <taxon>Eukaryota</taxon>
        <taxon>Viridiplantae</taxon>
        <taxon>Streptophyta</taxon>
        <taxon>Embryophyta</taxon>
        <taxon>Tracheophyta</taxon>
        <taxon>Spermatophyta</taxon>
        <taxon>Magnoliopsida</taxon>
        <taxon>eudicotyledons</taxon>
        <taxon>Gunneridae</taxon>
        <taxon>Pentapetalae</taxon>
        <taxon>rosids</taxon>
        <taxon>fabids</taxon>
        <taxon>Fabales</taxon>
        <taxon>Fabaceae</taxon>
        <taxon>Papilionoideae</taxon>
        <taxon>50 kb inversion clade</taxon>
        <taxon>NPAAA clade</taxon>
        <taxon>indigoferoid/millettioid clade</taxon>
        <taxon>Phaseoleae</taxon>
        <taxon>Flemingia</taxon>
    </lineage>
</organism>
<feature type="binding site" evidence="15">
    <location>
        <position position="165"/>
    </location>
    <ligand>
        <name>substrate</name>
    </ligand>
</feature>
<feature type="active site" description="Proton acceptor" evidence="14">
    <location>
        <position position="68"/>
    </location>
</feature>
<dbReference type="Gene3D" id="1.10.520.10">
    <property type="match status" value="1"/>
</dbReference>
<dbReference type="PROSITE" id="PS00436">
    <property type="entry name" value="PEROXIDASE_2"/>
    <property type="match status" value="1"/>
</dbReference>
<dbReference type="InterPro" id="IPR010255">
    <property type="entry name" value="Haem_peroxidase_sf"/>
</dbReference>
<feature type="binding site" evidence="16">
    <location>
        <position position="69"/>
    </location>
    <ligand>
        <name>Ca(2+)</name>
        <dbReference type="ChEBI" id="CHEBI:29108"/>
        <label>1</label>
    </ligand>
</feature>
<evidence type="ECO:0000256" key="12">
    <source>
        <dbReference type="ARBA" id="ARBA00023180"/>
    </source>
</evidence>
<keyword evidence="9 19" id="KW-0560">Oxidoreductase</keyword>
<feature type="binding site" evidence="16">
    <location>
        <position position="72"/>
    </location>
    <ligand>
        <name>Ca(2+)</name>
        <dbReference type="ChEBI" id="CHEBI:29108"/>
        <label>1</label>
    </ligand>
</feature>
<evidence type="ECO:0000256" key="2">
    <source>
        <dbReference type="ARBA" id="ARBA00002322"/>
    </source>
</evidence>
<proteinExistence type="inferred from homology"/>
<protein>
    <recommendedName>
        <fullName evidence="4 19">Peroxidase</fullName>
        <ecNumber evidence="4 19">1.11.1.7</ecNumber>
    </recommendedName>
</protein>
<sequence length="351" mass="37509">MGSMRAVVAWCVLIFVMHSGFSVSNAELSPTFYRETCPLLNYIVFEVVANASITDPRIGASLVRLHFHDCFVQGCDASVLLNNTATIESEQDAAPNNNSIRGLDVVNDIKTAVENICPATVSCADILAIAAKVGSVLGGGPSWSVPLGRRDSLNASRSLANTNLPAPSFTLDQLKDAFAVQGLNTTDLVALSGAHTFGRAHCGTFLNRLYNFNSTGNPDPTLNTTYLEVLRGLCPENSTENNLTDLDLTTPDELDSNYYSNLQNLNGLLQSDQELFSTPGADTVDLVNSFSSDQSVFFDNFVASMIKMGNIGVLEGDQGEVRLQCNFVNANSSGLAGVAAKDHKGNLIAQI</sequence>
<feature type="signal peptide" evidence="19">
    <location>
        <begin position="1"/>
        <end position="26"/>
    </location>
</feature>
<dbReference type="AlphaFoldDB" id="A0ABD1N0U8"/>
<dbReference type="PRINTS" id="PR00458">
    <property type="entry name" value="PEROXIDASE"/>
</dbReference>
<feature type="binding site" evidence="16">
    <location>
        <position position="196"/>
    </location>
    <ligand>
        <name>Ca(2+)</name>
        <dbReference type="ChEBI" id="CHEBI:29108"/>
        <label>2</label>
    </ligand>
</feature>
<evidence type="ECO:0000256" key="14">
    <source>
        <dbReference type="PIRSR" id="PIRSR600823-1"/>
    </source>
</evidence>
<dbReference type="Pfam" id="PF00141">
    <property type="entry name" value="peroxidase"/>
    <property type="match status" value="1"/>
</dbReference>
<evidence type="ECO:0000256" key="15">
    <source>
        <dbReference type="PIRSR" id="PIRSR600823-2"/>
    </source>
</evidence>
<keyword evidence="19" id="KW-0732">Signal</keyword>
<comment type="subcellular location">
    <subcellularLocation>
        <location evidence="19">Secreted</location>
    </subcellularLocation>
</comment>
<accession>A0ABD1N0U8</accession>
<evidence type="ECO:0000256" key="16">
    <source>
        <dbReference type="PIRSR" id="PIRSR600823-3"/>
    </source>
</evidence>
<feature type="disulfide bond" evidence="18">
    <location>
        <begin position="123"/>
        <end position="325"/>
    </location>
</feature>
<feature type="binding site" evidence="16">
    <location>
        <position position="255"/>
    </location>
    <ligand>
        <name>Ca(2+)</name>
        <dbReference type="ChEBI" id="CHEBI:29108"/>
        <label>2</label>
    </ligand>
</feature>
<dbReference type="InterPro" id="IPR033905">
    <property type="entry name" value="Secretory_peroxidase"/>
</dbReference>
<keyword evidence="19" id="KW-0964">Secreted</keyword>
<name>A0ABD1N0U8_9FABA</name>
<dbReference type="InterPro" id="IPR002016">
    <property type="entry name" value="Haem_peroxidase"/>
</dbReference>
<evidence type="ECO:0000313" key="21">
    <source>
        <dbReference type="EMBL" id="KAL2341521.1"/>
    </source>
</evidence>
<dbReference type="SUPFAM" id="SSF48113">
    <property type="entry name" value="Heme-dependent peroxidases"/>
    <property type="match status" value="1"/>
</dbReference>
<dbReference type="GO" id="GO:0020037">
    <property type="term" value="F:heme binding"/>
    <property type="evidence" value="ECO:0007669"/>
    <property type="project" value="UniProtKB-UniRule"/>
</dbReference>
<dbReference type="PANTHER" id="PTHR31388">
    <property type="entry name" value="PEROXIDASE 72-RELATED"/>
    <property type="match status" value="1"/>
</dbReference>
<feature type="binding site" evidence="16">
    <location>
        <position position="74"/>
    </location>
    <ligand>
        <name>Ca(2+)</name>
        <dbReference type="ChEBI" id="CHEBI:29108"/>
        <label>1</label>
    </ligand>
</feature>
<evidence type="ECO:0000256" key="11">
    <source>
        <dbReference type="ARBA" id="ARBA00023157"/>
    </source>
</evidence>
<comment type="similarity">
    <text evidence="19">Belongs to the peroxidase family. Classical plant (class III) peroxidase subfamily.</text>
</comment>
<evidence type="ECO:0000256" key="5">
    <source>
        <dbReference type="ARBA" id="ARBA00022559"/>
    </source>
</evidence>
<feature type="site" description="Transition state stabilizer" evidence="17">
    <location>
        <position position="64"/>
    </location>
</feature>
<comment type="cofactor">
    <cofactor evidence="16 19">
        <name>Ca(2+)</name>
        <dbReference type="ChEBI" id="CHEBI:29108"/>
    </cofactor>
    <text evidence="16 19">Binds 2 calcium ions per subunit.</text>
</comment>
<dbReference type="EC" id="1.11.1.7" evidence="4 19"/>
<evidence type="ECO:0000256" key="7">
    <source>
        <dbReference type="ARBA" id="ARBA00022723"/>
    </source>
</evidence>
<feature type="domain" description="Plant heme peroxidase family profile" evidence="20">
    <location>
        <begin position="27"/>
        <end position="329"/>
    </location>
</feature>
<feature type="binding site" evidence="16">
    <location>
        <position position="250"/>
    </location>
    <ligand>
        <name>Ca(2+)</name>
        <dbReference type="ChEBI" id="CHEBI:29108"/>
        <label>2</label>
    </ligand>
</feature>
<dbReference type="PROSITE" id="PS00435">
    <property type="entry name" value="PEROXIDASE_1"/>
    <property type="match status" value="1"/>
</dbReference>
<keyword evidence="10 16" id="KW-0408">Iron</keyword>
<keyword evidence="13 19" id="KW-0376">Hydrogen peroxide</keyword>
<feature type="chain" id="PRO_5044528961" description="Peroxidase" evidence="19">
    <location>
        <begin position="27"/>
        <end position="351"/>
    </location>
</feature>
<dbReference type="InterPro" id="IPR019793">
    <property type="entry name" value="Peroxidases_heam-ligand_BS"/>
</dbReference>
<dbReference type="GO" id="GO:0140825">
    <property type="term" value="F:lactoperoxidase activity"/>
    <property type="evidence" value="ECO:0007669"/>
    <property type="project" value="UniProtKB-EC"/>
</dbReference>
<dbReference type="GO" id="GO:0005576">
    <property type="term" value="C:extracellular region"/>
    <property type="evidence" value="ECO:0007669"/>
    <property type="project" value="UniProtKB-SubCell"/>
</dbReference>
<evidence type="ECO:0000313" key="22">
    <source>
        <dbReference type="Proteomes" id="UP001603857"/>
    </source>
</evidence>
<evidence type="ECO:0000256" key="9">
    <source>
        <dbReference type="ARBA" id="ARBA00023002"/>
    </source>
</evidence>
<gene>
    <name evidence="21" type="ORF">Fmac_009461</name>
</gene>
<dbReference type="Proteomes" id="UP001603857">
    <property type="component" value="Unassembled WGS sequence"/>
</dbReference>
<comment type="cofactor">
    <cofactor evidence="16 19">
        <name>heme b</name>
        <dbReference type="ChEBI" id="CHEBI:60344"/>
    </cofactor>
    <text evidence="16 19">Binds 1 heme b (iron(II)-protoporphyrin IX) group per subunit.</text>
</comment>
<evidence type="ECO:0000256" key="8">
    <source>
        <dbReference type="ARBA" id="ARBA00022837"/>
    </source>
</evidence>
<feature type="disulfide bond" evidence="18">
    <location>
        <begin position="37"/>
        <end position="117"/>
    </location>
</feature>
<comment type="similarity">
    <text evidence="3">Belongs to the peroxidase family. Ascorbate peroxidase subfamily.</text>
</comment>
<dbReference type="Gene3D" id="1.10.420.10">
    <property type="entry name" value="Peroxidase, domain 2"/>
    <property type="match status" value="1"/>
</dbReference>
<evidence type="ECO:0000256" key="3">
    <source>
        <dbReference type="ARBA" id="ARBA00006873"/>
    </source>
</evidence>
<keyword evidence="5 19" id="KW-0575">Peroxidase</keyword>
<dbReference type="FunFam" id="1.10.420.10:FF:000001">
    <property type="entry name" value="Peroxidase"/>
    <property type="match status" value="1"/>
</dbReference>
<keyword evidence="11 18" id="KW-1015">Disulfide bond</keyword>
<dbReference type="PRINTS" id="PR00461">
    <property type="entry name" value="PLPEROXIDASE"/>
</dbReference>
<dbReference type="InterPro" id="IPR000823">
    <property type="entry name" value="Peroxidase_pln"/>
</dbReference>
<comment type="function">
    <text evidence="2">Removal of H(2)O(2), oxidation of toxic reductants, biosynthesis and degradation of lignin, suberization, auxin catabolism, response to environmental stresses such as wounding, pathogen attack and oxidative stress. These functions might be dependent on each isozyme/isoform in each plant tissue.</text>
</comment>
<keyword evidence="7 16" id="KW-0479">Metal-binding</keyword>
<keyword evidence="8 16" id="KW-0106">Calcium</keyword>
<feature type="binding site" description="axial binding residue" evidence="16">
    <location>
        <position position="195"/>
    </location>
    <ligand>
        <name>heme b</name>
        <dbReference type="ChEBI" id="CHEBI:60344"/>
    </ligand>
    <ligandPart>
        <name>Fe</name>
        <dbReference type="ChEBI" id="CHEBI:18248"/>
    </ligandPart>
</feature>
<dbReference type="PROSITE" id="PS50873">
    <property type="entry name" value="PEROXIDASE_4"/>
    <property type="match status" value="1"/>
</dbReference>
<keyword evidence="12" id="KW-0325">Glycoprotein</keyword>
<dbReference type="CDD" id="cd00693">
    <property type="entry name" value="secretory_peroxidase"/>
    <property type="match status" value="1"/>
</dbReference>
<comment type="catalytic activity">
    <reaction evidence="1 19">
        <text>2 a phenolic donor + H2O2 = 2 a phenolic radical donor + 2 H2O</text>
        <dbReference type="Rhea" id="RHEA:56136"/>
        <dbReference type="ChEBI" id="CHEBI:15377"/>
        <dbReference type="ChEBI" id="CHEBI:16240"/>
        <dbReference type="ChEBI" id="CHEBI:139520"/>
        <dbReference type="ChEBI" id="CHEBI:139521"/>
        <dbReference type="EC" id="1.11.1.7"/>
    </reaction>
</comment>
<comment type="caution">
    <text evidence="21">The sequence shown here is derived from an EMBL/GenBank/DDBJ whole genome shotgun (WGS) entry which is preliminary data.</text>
</comment>
<evidence type="ECO:0000256" key="10">
    <source>
        <dbReference type="ARBA" id="ARBA00023004"/>
    </source>
</evidence>
<feature type="binding site" evidence="16">
    <location>
        <position position="78"/>
    </location>
    <ligand>
        <name>Ca(2+)</name>
        <dbReference type="ChEBI" id="CHEBI:29108"/>
        <label>1</label>
    </ligand>
</feature>
<keyword evidence="22" id="KW-1185">Reference proteome</keyword>
<dbReference type="EMBL" id="JBGMDY010000003">
    <property type="protein sequence ID" value="KAL2341521.1"/>
    <property type="molecule type" value="Genomic_DNA"/>
</dbReference>
<keyword evidence="6 19" id="KW-0349">Heme</keyword>
<evidence type="ECO:0000256" key="13">
    <source>
        <dbReference type="ARBA" id="ARBA00023324"/>
    </source>
</evidence>
<evidence type="ECO:0000256" key="1">
    <source>
        <dbReference type="ARBA" id="ARBA00000189"/>
    </source>
</evidence>
<evidence type="ECO:0000256" key="17">
    <source>
        <dbReference type="PIRSR" id="PIRSR600823-4"/>
    </source>
</evidence>
<evidence type="ECO:0000256" key="4">
    <source>
        <dbReference type="ARBA" id="ARBA00012313"/>
    </source>
</evidence>